<dbReference type="InterPro" id="IPR045063">
    <property type="entry name" value="Dynamin_N"/>
</dbReference>
<dbReference type="InterPro" id="IPR020850">
    <property type="entry name" value="GED_dom"/>
</dbReference>
<evidence type="ECO:0000256" key="1">
    <source>
        <dbReference type="ARBA" id="ARBA00022741"/>
    </source>
</evidence>
<dbReference type="GO" id="GO:0016020">
    <property type="term" value="C:membrane"/>
    <property type="evidence" value="ECO:0007669"/>
    <property type="project" value="TreeGrafter"/>
</dbReference>
<evidence type="ECO:0000259" key="5">
    <source>
        <dbReference type="PROSITE" id="PS51388"/>
    </source>
</evidence>
<keyword evidence="2" id="KW-0342">GTP-binding</keyword>
<sequence>MATSHDGDEEHGYSPARPVPEHLGNEDTMIKLGFIDELKGLGINELVNLPQLVVVGDQSSGKSSVLQAITRLPFPVDDGLCTRFPTEVSLQRAPVESLEFSISKPVRTFDVLSQTAAQKKWVDRQSARIDEFNTSWQGKNAEAVEFSHIITQARTAIMGDSLEEGQQPRKANVSQSKKNMLSDATLRIILKGPREINITIIDIPGLVSSTHAAHKMAKALVDHYISNPRSIVLAVAHPANVETQDIFEIIATIQNWKNRVIGVITKCDKIEEGGDDWVQKAIKNDESDVTFDRCLSYGWFALRNLSPAERKVKTDDNFRDKKEEKLFQQRIWTSLDRPGQLGIKNLKAALTKMHNEHVTRSIPELIPEIKTRLDNSKKKIEGLGSPRITPESQMNCLINIATKYSLHAADAIDGHNDRLPVTNAELKIRKIVRDALDDFRDRMQLDYEERFNCNRPAFGLESEDEETWEKSILKNKYLAEIGRCINENRGREMADEVNTAPSPDMQITKLDLLLHDEKSGLIITLNSWSLERLKEHRDHRMKHMLAILDRLKRRDKDLVATQINSWFAQHTRIQAIFTTHDKLASYYDIGMRRFMDNVCHQVCERHLLGGKSPLRTFAPDLVTKRFEGNEEALKKVAGENRNQLEERKRLEDSHALLRRAMEKANQQYCLSIGVQDMGL</sequence>
<dbReference type="GO" id="GO:0008017">
    <property type="term" value="F:microtubule binding"/>
    <property type="evidence" value="ECO:0007669"/>
    <property type="project" value="TreeGrafter"/>
</dbReference>
<reference evidence="7 8" key="1">
    <citation type="submission" date="2019-06" db="EMBL/GenBank/DDBJ databases">
        <title>Genome Sequence of the Brown Rot Fungal Pathogen Monilinia fructicola.</title>
        <authorList>
            <person name="De Miccolis Angelini R.M."/>
            <person name="Landi L."/>
            <person name="Abate D."/>
            <person name="Pollastro S."/>
            <person name="Romanazzi G."/>
            <person name="Faretra F."/>
        </authorList>
    </citation>
    <scope>NUCLEOTIDE SEQUENCE [LARGE SCALE GENOMIC DNA]</scope>
    <source>
        <strain evidence="7 8">Mfrc123</strain>
    </source>
</reference>
<dbReference type="GO" id="GO:0005525">
    <property type="term" value="F:GTP binding"/>
    <property type="evidence" value="ECO:0007669"/>
    <property type="project" value="InterPro"/>
</dbReference>
<dbReference type="InterPro" id="IPR001401">
    <property type="entry name" value="Dynamin_GTPase"/>
</dbReference>
<dbReference type="InterPro" id="IPR030381">
    <property type="entry name" value="G_DYNAMIN_dom"/>
</dbReference>
<evidence type="ECO:0000256" key="3">
    <source>
        <dbReference type="SAM" id="Coils"/>
    </source>
</evidence>
<dbReference type="AlphaFoldDB" id="A0A5M9JLR9"/>
<dbReference type="Proteomes" id="UP000322873">
    <property type="component" value="Unassembled WGS sequence"/>
</dbReference>
<dbReference type="GO" id="GO:0005874">
    <property type="term" value="C:microtubule"/>
    <property type="evidence" value="ECO:0007669"/>
    <property type="project" value="TreeGrafter"/>
</dbReference>
<dbReference type="VEuPathDB" id="FungiDB:MFRU_004g03470"/>
<dbReference type="Pfam" id="PF01031">
    <property type="entry name" value="Dynamin_M"/>
    <property type="match status" value="1"/>
</dbReference>
<proteinExistence type="predicted"/>
<protein>
    <recommendedName>
        <fullName evidence="9">GED domain-containing protein</fullName>
    </recommendedName>
</protein>
<keyword evidence="1" id="KW-0547">Nucleotide-binding</keyword>
<evidence type="ECO:0000313" key="7">
    <source>
        <dbReference type="EMBL" id="KAA8569610.1"/>
    </source>
</evidence>
<feature type="compositionally biased region" description="Basic and acidic residues" evidence="4">
    <location>
        <begin position="1"/>
        <end position="12"/>
    </location>
</feature>
<dbReference type="InterPro" id="IPR022812">
    <property type="entry name" value="Dynamin"/>
</dbReference>
<name>A0A5M9JLR9_MONFR</name>
<evidence type="ECO:0008006" key="9">
    <source>
        <dbReference type="Google" id="ProtNLM"/>
    </source>
</evidence>
<dbReference type="GO" id="GO:0006897">
    <property type="term" value="P:endocytosis"/>
    <property type="evidence" value="ECO:0007669"/>
    <property type="project" value="TreeGrafter"/>
</dbReference>
<dbReference type="GO" id="GO:0048312">
    <property type="term" value="P:intracellular distribution of mitochondria"/>
    <property type="evidence" value="ECO:0007669"/>
    <property type="project" value="TreeGrafter"/>
</dbReference>
<dbReference type="Pfam" id="PF00350">
    <property type="entry name" value="Dynamin_N"/>
    <property type="match status" value="1"/>
</dbReference>
<feature type="domain" description="GED" evidence="5">
    <location>
        <begin position="576"/>
        <end position="672"/>
    </location>
</feature>
<dbReference type="SMART" id="SM00053">
    <property type="entry name" value="DYNc"/>
    <property type="match status" value="1"/>
</dbReference>
<evidence type="ECO:0000313" key="8">
    <source>
        <dbReference type="Proteomes" id="UP000322873"/>
    </source>
</evidence>
<accession>A0A5M9JLR9</accession>
<gene>
    <name evidence="7" type="ORF">EYC84_001219</name>
</gene>
<dbReference type="PANTHER" id="PTHR11566">
    <property type="entry name" value="DYNAMIN"/>
    <property type="match status" value="1"/>
</dbReference>
<keyword evidence="3" id="KW-0175">Coiled coil</keyword>
<dbReference type="PROSITE" id="PS51718">
    <property type="entry name" value="G_DYNAMIN_2"/>
    <property type="match status" value="1"/>
</dbReference>
<organism evidence="7 8">
    <name type="scientific">Monilinia fructicola</name>
    <name type="common">Brown rot fungus</name>
    <name type="synonym">Ciboria fructicola</name>
    <dbReference type="NCBI Taxonomy" id="38448"/>
    <lineage>
        <taxon>Eukaryota</taxon>
        <taxon>Fungi</taxon>
        <taxon>Dikarya</taxon>
        <taxon>Ascomycota</taxon>
        <taxon>Pezizomycotina</taxon>
        <taxon>Leotiomycetes</taxon>
        <taxon>Helotiales</taxon>
        <taxon>Sclerotiniaceae</taxon>
        <taxon>Monilinia</taxon>
    </lineage>
</organism>
<dbReference type="SUPFAM" id="SSF52540">
    <property type="entry name" value="P-loop containing nucleoside triphosphate hydrolases"/>
    <property type="match status" value="1"/>
</dbReference>
<dbReference type="InterPro" id="IPR000375">
    <property type="entry name" value="Dynamin_stalk"/>
</dbReference>
<evidence type="ECO:0000256" key="2">
    <source>
        <dbReference type="ARBA" id="ARBA00023134"/>
    </source>
</evidence>
<feature type="domain" description="Dynamin-type G" evidence="6">
    <location>
        <begin position="46"/>
        <end position="363"/>
    </location>
</feature>
<dbReference type="GO" id="GO:0003924">
    <property type="term" value="F:GTPase activity"/>
    <property type="evidence" value="ECO:0007669"/>
    <property type="project" value="InterPro"/>
</dbReference>
<dbReference type="PRINTS" id="PR00195">
    <property type="entry name" value="DYNAMIN"/>
</dbReference>
<feature type="region of interest" description="Disordered" evidence="4">
    <location>
        <begin position="1"/>
        <end position="22"/>
    </location>
</feature>
<dbReference type="EMBL" id="VICG01000008">
    <property type="protein sequence ID" value="KAA8569610.1"/>
    <property type="molecule type" value="Genomic_DNA"/>
</dbReference>
<dbReference type="GO" id="GO:0000266">
    <property type="term" value="P:mitochondrial fission"/>
    <property type="evidence" value="ECO:0007669"/>
    <property type="project" value="TreeGrafter"/>
</dbReference>
<dbReference type="InterPro" id="IPR027417">
    <property type="entry name" value="P-loop_NTPase"/>
</dbReference>
<dbReference type="GO" id="GO:0016559">
    <property type="term" value="P:peroxisome fission"/>
    <property type="evidence" value="ECO:0007669"/>
    <property type="project" value="TreeGrafter"/>
</dbReference>
<comment type="caution">
    <text evidence="7">The sequence shown here is derived from an EMBL/GenBank/DDBJ whole genome shotgun (WGS) entry which is preliminary data.</text>
</comment>
<feature type="coiled-coil region" evidence="3">
    <location>
        <begin position="633"/>
        <end position="667"/>
    </location>
</feature>
<dbReference type="PANTHER" id="PTHR11566:SF146">
    <property type="entry name" value="FAMILY GTPASE, PUTATIVE (AFU_ORTHOLOGUE AFUA_4G14300)-RELATED"/>
    <property type="match status" value="1"/>
</dbReference>
<dbReference type="GO" id="GO:0005739">
    <property type="term" value="C:mitochondrion"/>
    <property type="evidence" value="ECO:0007669"/>
    <property type="project" value="TreeGrafter"/>
</dbReference>
<keyword evidence="8" id="KW-1185">Reference proteome</keyword>
<dbReference type="CDD" id="cd08771">
    <property type="entry name" value="DLP_1"/>
    <property type="match status" value="1"/>
</dbReference>
<evidence type="ECO:0000259" key="6">
    <source>
        <dbReference type="PROSITE" id="PS51718"/>
    </source>
</evidence>
<dbReference type="PROSITE" id="PS51388">
    <property type="entry name" value="GED"/>
    <property type="match status" value="1"/>
</dbReference>
<evidence type="ECO:0000256" key="4">
    <source>
        <dbReference type="SAM" id="MobiDB-lite"/>
    </source>
</evidence>
<dbReference type="Gene3D" id="3.40.50.300">
    <property type="entry name" value="P-loop containing nucleotide triphosphate hydrolases"/>
    <property type="match status" value="1"/>
</dbReference>